<keyword evidence="6 11" id="KW-0862">Zinc</keyword>
<dbReference type="EMBL" id="CP003697">
    <property type="protein sequence ID" value="AGF73085.1"/>
    <property type="molecule type" value="Genomic_DNA"/>
</dbReference>
<feature type="binding site" evidence="11">
    <location>
        <position position="165"/>
    </location>
    <ligand>
        <name>Zn(2+)</name>
        <dbReference type="ChEBI" id="CHEBI:29105"/>
        <label>2</label>
    </ligand>
</feature>
<dbReference type="PATRIC" id="fig|1121362.3.peg.2111"/>
<dbReference type="Pfam" id="PF00684">
    <property type="entry name" value="DnaJ_CXXCXGXG"/>
    <property type="match status" value="1"/>
</dbReference>
<dbReference type="Pfam" id="PF00226">
    <property type="entry name" value="DnaJ"/>
    <property type="match status" value="1"/>
</dbReference>
<dbReference type="Gene3D" id="1.10.287.110">
    <property type="entry name" value="DnaJ domain"/>
    <property type="match status" value="1"/>
</dbReference>
<feature type="binding site" evidence="11">
    <location>
        <position position="145"/>
    </location>
    <ligand>
        <name>Zn(2+)</name>
        <dbReference type="ChEBI" id="CHEBI:29105"/>
        <label>1</label>
    </ligand>
</feature>
<feature type="zinc finger region" description="CR-type" evidence="12">
    <location>
        <begin position="132"/>
        <end position="214"/>
    </location>
</feature>
<evidence type="ECO:0000256" key="6">
    <source>
        <dbReference type="ARBA" id="ARBA00022833"/>
    </source>
</evidence>
<dbReference type="FunFam" id="2.60.260.20:FF:000005">
    <property type="entry name" value="Chaperone protein dnaJ 1, mitochondrial"/>
    <property type="match status" value="1"/>
</dbReference>
<evidence type="ECO:0000259" key="13">
    <source>
        <dbReference type="PROSITE" id="PS50076"/>
    </source>
</evidence>
<dbReference type="GO" id="GO:0006260">
    <property type="term" value="P:DNA replication"/>
    <property type="evidence" value="ECO:0007669"/>
    <property type="project" value="UniProtKB-KW"/>
</dbReference>
<dbReference type="InterPro" id="IPR001305">
    <property type="entry name" value="HSP_DnaJ_Cys-rich_dom"/>
</dbReference>
<evidence type="ECO:0000256" key="7">
    <source>
        <dbReference type="ARBA" id="ARBA00023016"/>
    </source>
</evidence>
<dbReference type="Gene3D" id="2.10.230.10">
    <property type="entry name" value="Heat shock protein DnaJ, cysteine-rich domain"/>
    <property type="match status" value="1"/>
</dbReference>
<comment type="domain">
    <text evidence="11">The J domain is necessary and sufficient to stimulate DnaK ATPase activity. Zinc center 1 plays an important role in the autonomous, DnaK-independent chaperone activity of DnaJ. Zinc center 2 is essential for interaction with DnaK and for DnaJ activity.</text>
</comment>
<dbReference type="GO" id="GO:0031072">
    <property type="term" value="F:heat shock protein binding"/>
    <property type="evidence" value="ECO:0007669"/>
    <property type="project" value="InterPro"/>
</dbReference>
<dbReference type="RefSeq" id="WP_015401501.1">
    <property type="nucleotide sequence ID" value="NC_020302.1"/>
</dbReference>
<dbReference type="Gene3D" id="2.60.260.20">
    <property type="entry name" value="Urease metallochaperone UreE, N-terminal domain"/>
    <property type="match status" value="2"/>
</dbReference>
<keyword evidence="4 11" id="KW-0677">Repeat</keyword>
<feature type="binding site" evidence="11">
    <location>
        <position position="188"/>
    </location>
    <ligand>
        <name>Zn(2+)</name>
        <dbReference type="ChEBI" id="CHEBI:29105"/>
        <label>2</label>
    </ligand>
</feature>
<dbReference type="NCBIfam" id="NF008035">
    <property type="entry name" value="PRK10767.1"/>
    <property type="match status" value="1"/>
</dbReference>
<feature type="binding site" evidence="11">
    <location>
        <position position="191"/>
    </location>
    <ligand>
        <name>Zn(2+)</name>
        <dbReference type="ChEBI" id="CHEBI:29105"/>
        <label>2</label>
    </ligand>
</feature>
<feature type="repeat" description="CXXCXGXG motif" evidence="11">
    <location>
        <begin position="188"/>
        <end position="195"/>
    </location>
</feature>
<keyword evidence="5 11" id="KW-0863">Zinc-finger</keyword>
<dbReference type="GO" id="GO:0009408">
    <property type="term" value="P:response to heat"/>
    <property type="evidence" value="ECO:0007669"/>
    <property type="project" value="InterPro"/>
</dbReference>
<feature type="repeat" description="CXXCXGXG motif" evidence="11">
    <location>
        <begin position="202"/>
        <end position="209"/>
    </location>
</feature>
<evidence type="ECO:0000256" key="5">
    <source>
        <dbReference type="ARBA" id="ARBA00022771"/>
    </source>
</evidence>
<dbReference type="CDD" id="cd10719">
    <property type="entry name" value="DnaJ_zf"/>
    <property type="match status" value="1"/>
</dbReference>
<dbReference type="PROSITE" id="PS50076">
    <property type="entry name" value="DNAJ_2"/>
    <property type="match status" value="1"/>
</dbReference>
<dbReference type="GO" id="GO:0005524">
    <property type="term" value="F:ATP binding"/>
    <property type="evidence" value="ECO:0007669"/>
    <property type="project" value="InterPro"/>
</dbReference>
<keyword evidence="16" id="KW-1185">Reference proteome</keyword>
<evidence type="ECO:0000256" key="3">
    <source>
        <dbReference type="ARBA" id="ARBA00022723"/>
    </source>
</evidence>
<evidence type="ECO:0000256" key="8">
    <source>
        <dbReference type="ARBA" id="ARBA00023186"/>
    </source>
</evidence>
<sequence>MARDYYGILGVDRSASDQEIKKAYRKLARKYHPDVNPSEEAAEKFREVSVAHEVLTDPEKRRIVDMGGDPMEQATGGPGGFGGFGGGGLGDIFEAFFGGSGGPSSRGPRSRVQPGNDALLRVAVTLEEAYSGAKKDITVDTAVVCDHCEGSGSESKAAPVTCDNCGGAGEVQEVQRSFLGNVLTTRPCPKCSGFGEVITDPCKKCGGDGRVKKRRDLVVNIPAGINDGMRIRMAGQGEVGHGGGPAGDLYVEIVTRPHKVFVRDGDNLHLTVRVPMIDAALGTTFTVDNLAGEELTLEVEAGTQPGEEIRLSGAGMPRLRAEGNGDLIAHVDVTVPTELDGHTRELLEKIRDHRGEDTAVNEEGEGTGFFSRLRDRFGL</sequence>
<evidence type="ECO:0000313" key="16">
    <source>
        <dbReference type="Proteomes" id="UP000011723"/>
    </source>
</evidence>
<evidence type="ECO:0000256" key="10">
    <source>
        <dbReference type="ARBA" id="ARBA00067609"/>
    </source>
</evidence>
<dbReference type="GO" id="GO:0042026">
    <property type="term" value="P:protein refolding"/>
    <property type="evidence" value="ECO:0007669"/>
    <property type="project" value="TreeGrafter"/>
</dbReference>
<dbReference type="CDD" id="cd10747">
    <property type="entry name" value="DnaJ_C"/>
    <property type="match status" value="1"/>
</dbReference>
<dbReference type="OrthoDB" id="9779889at2"/>
<evidence type="ECO:0000256" key="4">
    <source>
        <dbReference type="ARBA" id="ARBA00022737"/>
    </source>
</evidence>
<dbReference type="Proteomes" id="UP000011723">
    <property type="component" value="Chromosome"/>
</dbReference>
<dbReference type="GO" id="GO:0005737">
    <property type="term" value="C:cytoplasm"/>
    <property type="evidence" value="ECO:0007669"/>
    <property type="project" value="UniProtKB-SubCell"/>
</dbReference>
<comment type="similarity">
    <text evidence="9 11">Belongs to the DnaJ family.</text>
</comment>
<dbReference type="SUPFAM" id="SSF57938">
    <property type="entry name" value="DnaJ/Hsp40 cysteine-rich domain"/>
    <property type="match status" value="1"/>
</dbReference>
<dbReference type="PANTHER" id="PTHR43096:SF48">
    <property type="entry name" value="CHAPERONE PROTEIN DNAJ"/>
    <property type="match status" value="1"/>
</dbReference>
<keyword evidence="2 11" id="KW-0235">DNA replication</keyword>
<dbReference type="SMART" id="SM00271">
    <property type="entry name" value="DnaJ"/>
    <property type="match status" value="1"/>
</dbReference>
<evidence type="ECO:0000256" key="11">
    <source>
        <dbReference type="HAMAP-Rule" id="MF_01152"/>
    </source>
</evidence>
<feature type="binding site" evidence="11">
    <location>
        <position position="162"/>
    </location>
    <ligand>
        <name>Zn(2+)</name>
        <dbReference type="ChEBI" id="CHEBI:29105"/>
        <label>2</label>
    </ligand>
</feature>
<dbReference type="GO" id="GO:0051082">
    <property type="term" value="F:unfolded protein binding"/>
    <property type="evidence" value="ECO:0007669"/>
    <property type="project" value="UniProtKB-UniRule"/>
</dbReference>
<name>M1P001_9CORY</name>
<feature type="domain" description="CR-type" evidence="14">
    <location>
        <begin position="132"/>
        <end position="214"/>
    </location>
</feature>
<keyword evidence="1 11" id="KW-0963">Cytoplasm</keyword>
<keyword evidence="7 11" id="KW-0346">Stress response</keyword>
<feature type="binding site" evidence="11">
    <location>
        <position position="202"/>
    </location>
    <ligand>
        <name>Zn(2+)</name>
        <dbReference type="ChEBI" id="CHEBI:29105"/>
        <label>1</label>
    </ligand>
</feature>
<dbReference type="PROSITE" id="PS51188">
    <property type="entry name" value="ZF_CR"/>
    <property type="match status" value="1"/>
</dbReference>
<dbReference type="InterPro" id="IPR036869">
    <property type="entry name" value="J_dom_sf"/>
</dbReference>
<feature type="binding site" evidence="11">
    <location>
        <position position="205"/>
    </location>
    <ligand>
        <name>Zn(2+)</name>
        <dbReference type="ChEBI" id="CHEBI:29105"/>
        <label>1</label>
    </ligand>
</feature>
<dbReference type="NCBIfam" id="NF010871">
    <property type="entry name" value="PRK14278.1"/>
    <property type="match status" value="1"/>
</dbReference>
<dbReference type="InterPro" id="IPR012724">
    <property type="entry name" value="DnaJ"/>
</dbReference>
<comment type="subunit">
    <text evidence="11">Homodimer.</text>
</comment>
<keyword evidence="3 11" id="KW-0479">Metal-binding</keyword>
<organism evidence="15 16">
    <name type="scientific">Corynebacterium halotolerans YIM 70093 = DSM 44683</name>
    <dbReference type="NCBI Taxonomy" id="1121362"/>
    <lineage>
        <taxon>Bacteria</taxon>
        <taxon>Bacillati</taxon>
        <taxon>Actinomycetota</taxon>
        <taxon>Actinomycetes</taxon>
        <taxon>Mycobacteriales</taxon>
        <taxon>Corynebacteriaceae</taxon>
        <taxon>Corynebacterium</taxon>
    </lineage>
</organism>
<comment type="cofactor">
    <cofactor evidence="11">
        <name>Zn(2+)</name>
        <dbReference type="ChEBI" id="CHEBI:29105"/>
    </cofactor>
    <text evidence="11">Binds 2 Zn(2+) ions per monomer.</text>
</comment>
<proteinExistence type="inferred from homology"/>
<evidence type="ECO:0000259" key="14">
    <source>
        <dbReference type="PROSITE" id="PS51188"/>
    </source>
</evidence>
<feature type="binding site" evidence="11">
    <location>
        <position position="148"/>
    </location>
    <ligand>
        <name>Zn(2+)</name>
        <dbReference type="ChEBI" id="CHEBI:29105"/>
        <label>1</label>
    </ligand>
</feature>
<dbReference type="STRING" id="1121362.A605_10425"/>
<dbReference type="HAMAP" id="MF_01152">
    <property type="entry name" value="DnaJ"/>
    <property type="match status" value="1"/>
</dbReference>
<protein>
    <recommendedName>
        <fullName evidence="10 11">Chaperone protein DnaJ</fullName>
    </recommendedName>
</protein>
<dbReference type="InterPro" id="IPR002939">
    <property type="entry name" value="DnaJ_C"/>
</dbReference>
<dbReference type="SUPFAM" id="SSF49493">
    <property type="entry name" value="HSP40/DnaJ peptide-binding domain"/>
    <property type="match status" value="2"/>
</dbReference>
<dbReference type="NCBIfam" id="TIGR02349">
    <property type="entry name" value="DnaJ_bact"/>
    <property type="match status" value="1"/>
</dbReference>
<dbReference type="InterPro" id="IPR008971">
    <property type="entry name" value="HSP40/DnaJ_pept-bd"/>
</dbReference>
<evidence type="ECO:0000313" key="15">
    <source>
        <dbReference type="EMBL" id="AGF73085.1"/>
    </source>
</evidence>
<feature type="domain" description="J" evidence="13">
    <location>
        <begin position="4"/>
        <end position="68"/>
    </location>
</feature>
<comment type="function">
    <text evidence="11">Participates actively in the response to hyperosmotic and heat shock by preventing the aggregation of stress-denatured proteins and by disaggregating proteins, also in an autonomous, DnaK-independent fashion. Unfolded proteins bind initially to DnaJ; upon interaction with the DnaJ-bound protein, DnaK hydrolyzes its bound ATP, resulting in the formation of a stable complex. GrpE releases ADP from DnaK; ATP binding to DnaK triggers the release of the substrate protein, thus completing the reaction cycle. Several rounds of ATP-dependent interactions between DnaJ, DnaK and GrpE are required for fully efficient folding. Also involved, together with DnaK and GrpE, in the DNA replication of plasmids through activation of initiation proteins.</text>
</comment>
<dbReference type="InterPro" id="IPR036410">
    <property type="entry name" value="HSP_DnaJ_Cys-rich_dom_sf"/>
</dbReference>
<dbReference type="SUPFAM" id="SSF46565">
    <property type="entry name" value="Chaperone J-domain"/>
    <property type="match status" value="1"/>
</dbReference>
<evidence type="ECO:0000256" key="9">
    <source>
        <dbReference type="ARBA" id="ARBA00061004"/>
    </source>
</evidence>
<dbReference type="AlphaFoldDB" id="M1P001"/>
<keyword evidence="8 11" id="KW-0143">Chaperone</keyword>
<dbReference type="eggNOG" id="COG0484">
    <property type="taxonomic scope" value="Bacteria"/>
</dbReference>
<dbReference type="PANTHER" id="PTHR43096">
    <property type="entry name" value="DNAJ HOMOLOG 1, MITOCHONDRIAL-RELATED"/>
    <property type="match status" value="1"/>
</dbReference>
<accession>M1P001</accession>
<dbReference type="InterPro" id="IPR001623">
    <property type="entry name" value="DnaJ_domain"/>
</dbReference>
<dbReference type="HOGENOM" id="CLU_017633_0_7_11"/>
<evidence type="ECO:0000256" key="1">
    <source>
        <dbReference type="ARBA" id="ARBA00022490"/>
    </source>
</evidence>
<dbReference type="PRINTS" id="PR00625">
    <property type="entry name" value="JDOMAIN"/>
</dbReference>
<dbReference type="CDD" id="cd06257">
    <property type="entry name" value="DnaJ"/>
    <property type="match status" value="1"/>
</dbReference>
<feature type="repeat" description="CXXCXGXG motif" evidence="11">
    <location>
        <begin position="162"/>
        <end position="169"/>
    </location>
</feature>
<dbReference type="KEGG" id="chn:A605_10425"/>
<gene>
    <name evidence="11" type="primary">dnaJ</name>
    <name evidence="15" type="ORF">A605_10425</name>
</gene>
<dbReference type="FunFam" id="2.10.230.10:FF:000002">
    <property type="entry name" value="Molecular chaperone DnaJ"/>
    <property type="match status" value="1"/>
</dbReference>
<dbReference type="GO" id="GO:0008270">
    <property type="term" value="F:zinc ion binding"/>
    <property type="evidence" value="ECO:0007669"/>
    <property type="project" value="UniProtKB-UniRule"/>
</dbReference>
<evidence type="ECO:0000256" key="12">
    <source>
        <dbReference type="PROSITE-ProRule" id="PRU00546"/>
    </source>
</evidence>
<evidence type="ECO:0000256" key="2">
    <source>
        <dbReference type="ARBA" id="ARBA00022705"/>
    </source>
</evidence>
<dbReference type="Pfam" id="PF01556">
    <property type="entry name" value="DnaJ_C"/>
    <property type="match status" value="1"/>
</dbReference>
<feature type="repeat" description="CXXCXGXG motif" evidence="11">
    <location>
        <begin position="145"/>
        <end position="152"/>
    </location>
</feature>
<reference evidence="15 16" key="1">
    <citation type="journal article" date="2012" name="Stand. Genomic Sci.">
        <title>Genome sequence of the halotolerant bacterium Corynebacterium halotolerans type strain YIM 70093(T) (= DSM 44683(T)).</title>
        <authorList>
            <person name="Ruckert C."/>
            <person name="Albersmeier A."/>
            <person name="Al-Dilaimi A."/>
            <person name="Niehaus K."/>
            <person name="Szczepanowski R."/>
            <person name="Kalinowski J."/>
        </authorList>
    </citation>
    <scope>NUCLEOTIDE SEQUENCE [LARGE SCALE GENOMIC DNA]</scope>
    <source>
        <strain evidence="15">YIM 70093</strain>
    </source>
</reference>
<comment type="subcellular location">
    <subcellularLocation>
        <location evidence="11">Cytoplasm</location>
    </subcellularLocation>
</comment>